<sequence>MKKFLCLAICLIFIQNLSAQDENAAIRKTLNNYIIGSTQGQPKRLSTAFHPDLNLYYISKGELKTWSGKAYIKDTKEGQPTGESGKILSIDYENDVAVAKVEISHPKSTVPYIDYFMLLKAKGKWTIIHKAFTKKTSGD</sequence>
<dbReference type="Proteomes" id="UP000095552">
    <property type="component" value="Unassembled WGS sequence"/>
</dbReference>
<dbReference type="InterPro" id="IPR032710">
    <property type="entry name" value="NTF2-like_dom_sf"/>
</dbReference>
<dbReference type="EMBL" id="MDGQ01000005">
    <property type="protein sequence ID" value="OEK04956.1"/>
    <property type="molecule type" value="Genomic_DNA"/>
</dbReference>
<keyword evidence="1" id="KW-0732">Signal</keyword>
<feature type="signal peptide" evidence="1">
    <location>
        <begin position="1"/>
        <end position="19"/>
    </location>
</feature>
<proteinExistence type="predicted"/>
<feature type="chain" id="PRO_5009185816" description="Dehydrogenase" evidence="1">
    <location>
        <begin position="20"/>
        <end position="139"/>
    </location>
</feature>
<dbReference type="InterPro" id="IPR039437">
    <property type="entry name" value="FrzH/put_lumazine-bd"/>
</dbReference>
<organism evidence="2 3">
    <name type="scientific">Roseivirga misakiensis</name>
    <dbReference type="NCBI Taxonomy" id="1563681"/>
    <lineage>
        <taxon>Bacteria</taxon>
        <taxon>Pseudomonadati</taxon>
        <taxon>Bacteroidota</taxon>
        <taxon>Cytophagia</taxon>
        <taxon>Cytophagales</taxon>
        <taxon>Roseivirgaceae</taxon>
        <taxon>Roseivirga</taxon>
    </lineage>
</organism>
<accession>A0A1E5T0S1</accession>
<dbReference type="Gene3D" id="3.10.450.50">
    <property type="match status" value="1"/>
</dbReference>
<evidence type="ECO:0000313" key="2">
    <source>
        <dbReference type="EMBL" id="OEK04956.1"/>
    </source>
</evidence>
<evidence type="ECO:0000313" key="3">
    <source>
        <dbReference type="Proteomes" id="UP000095552"/>
    </source>
</evidence>
<dbReference type="RefSeq" id="WP_069836460.1">
    <property type="nucleotide sequence ID" value="NZ_MDGQ01000005.1"/>
</dbReference>
<dbReference type="SUPFAM" id="SSF54427">
    <property type="entry name" value="NTF2-like"/>
    <property type="match status" value="1"/>
</dbReference>
<keyword evidence="3" id="KW-1185">Reference proteome</keyword>
<dbReference type="STRING" id="1563681.BFP71_16120"/>
<comment type="caution">
    <text evidence="2">The sequence shown here is derived from an EMBL/GenBank/DDBJ whole genome shotgun (WGS) entry which is preliminary data.</text>
</comment>
<evidence type="ECO:0008006" key="4">
    <source>
        <dbReference type="Google" id="ProtNLM"/>
    </source>
</evidence>
<gene>
    <name evidence="2" type="ORF">BFP71_16120</name>
</gene>
<dbReference type="Pfam" id="PF12893">
    <property type="entry name" value="Lumazine_bd_2"/>
    <property type="match status" value="1"/>
</dbReference>
<evidence type="ECO:0000256" key="1">
    <source>
        <dbReference type="SAM" id="SignalP"/>
    </source>
</evidence>
<protein>
    <recommendedName>
        <fullName evidence="4">Dehydrogenase</fullName>
    </recommendedName>
</protein>
<reference evidence="2 3" key="1">
    <citation type="submission" date="2016-08" db="EMBL/GenBank/DDBJ databases">
        <title>Draft genome of Fabibacter sp. strain SK-8.</title>
        <authorList>
            <person name="Wong S.-K."/>
            <person name="Hamasaki K."/>
            <person name="Yoshizawa S."/>
        </authorList>
    </citation>
    <scope>NUCLEOTIDE SEQUENCE [LARGE SCALE GENOMIC DNA]</scope>
    <source>
        <strain evidence="2 3">SK-8</strain>
    </source>
</reference>
<name>A0A1E5T0S1_9BACT</name>
<dbReference type="AlphaFoldDB" id="A0A1E5T0S1"/>
<dbReference type="OrthoDB" id="8445243at2"/>